<comment type="caution">
    <text evidence="2">The sequence shown here is derived from an EMBL/GenBank/DDBJ whole genome shotgun (WGS) entry which is preliminary data.</text>
</comment>
<sequence>MGCCAATPFTCVFAPWCYIPDFMEGAYNTENVEAGRGSAPMAIGLVASSPKSAKTSVRPLPDLGDRLTEKSKAAREGLLQLLKQNVENCGKLPRDKVGLALWSLAVVWPSLSDGEAWRQLLASTLLAAQPWLMAPAYEVTNAAWAFSQLPETLVSRSWPSLLQTMTWLQPGQLSEHELCNLLVGLSSCTLEAPLLTETFTTFSGELVARLDRCFSVHDQRLLASAIVSTPTLWRTLEAPMLEKIKAFLQIDLDTERPATTVVQATEQYHPDEAYPASETSTFAEDVEAEISKDQEAHTHCGGKEKMPESCRDDCSSHGHGCASHCPSKHTECCAEVPTSGAESSELSLLRLNHHCNYKGHCVQLKHTFIHVDCPTSDSEDCMLCNITRRRARSADSKEPHAVASASLETEEAVFRR</sequence>
<gene>
    <name evidence="2" type="ORF">CCMP2556_LOCUS21817</name>
</gene>
<accession>A0ABP0LMW2</accession>
<organism evidence="2 3">
    <name type="scientific">Durusdinium trenchii</name>
    <dbReference type="NCBI Taxonomy" id="1381693"/>
    <lineage>
        <taxon>Eukaryota</taxon>
        <taxon>Sar</taxon>
        <taxon>Alveolata</taxon>
        <taxon>Dinophyceae</taxon>
        <taxon>Suessiales</taxon>
        <taxon>Symbiodiniaceae</taxon>
        <taxon>Durusdinium</taxon>
    </lineage>
</organism>
<dbReference type="EMBL" id="CAXAMN010013335">
    <property type="protein sequence ID" value="CAK9040526.1"/>
    <property type="molecule type" value="Genomic_DNA"/>
</dbReference>
<proteinExistence type="predicted"/>
<evidence type="ECO:0000313" key="2">
    <source>
        <dbReference type="EMBL" id="CAK9040526.1"/>
    </source>
</evidence>
<protein>
    <submittedName>
        <fullName evidence="2">Uncharacterized protein</fullName>
    </submittedName>
</protein>
<evidence type="ECO:0000256" key="1">
    <source>
        <dbReference type="SAM" id="MobiDB-lite"/>
    </source>
</evidence>
<dbReference type="Proteomes" id="UP001642484">
    <property type="component" value="Unassembled WGS sequence"/>
</dbReference>
<evidence type="ECO:0000313" key="3">
    <source>
        <dbReference type="Proteomes" id="UP001642484"/>
    </source>
</evidence>
<reference evidence="2 3" key="1">
    <citation type="submission" date="2024-02" db="EMBL/GenBank/DDBJ databases">
        <authorList>
            <person name="Chen Y."/>
            <person name="Shah S."/>
            <person name="Dougan E. K."/>
            <person name="Thang M."/>
            <person name="Chan C."/>
        </authorList>
    </citation>
    <scope>NUCLEOTIDE SEQUENCE [LARGE SCALE GENOMIC DNA]</scope>
</reference>
<keyword evidence="3" id="KW-1185">Reference proteome</keyword>
<name>A0ABP0LMW2_9DINO</name>
<feature type="region of interest" description="Disordered" evidence="1">
    <location>
        <begin position="395"/>
        <end position="416"/>
    </location>
</feature>